<evidence type="ECO:0000313" key="2">
    <source>
        <dbReference type="Proteomes" id="UP000281553"/>
    </source>
</evidence>
<organism evidence="1 2">
    <name type="scientific">Dibothriocephalus latus</name>
    <name type="common">Fish tapeworm</name>
    <name type="synonym">Diphyllobothrium latum</name>
    <dbReference type="NCBI Taxonomy" id="60516"/>
    <lineage>
        <taxon>Eukaryota</taxon>
        <taxon>Metazoa</taxon>
        <taxon>Spiralia</taxon>
        <taxon>Lophotrochozoa</taxon>
        <taxon>Platyhelminthes</taxon>
        <taxon>Cestoda</taxon>
        <taxon>Eucestoda</taxon>
        <taxon>Diphyllobothriidea</taxon>
        <taxon>Diphyllobothriidae</taxon>
        <taxon>Dibothriocephalus</taxon>
    </lineage>
</organism>
<evidence type="ECO:0000313" key="1">
    <source>
        <dbReference type="EMBL" id="VDN10596.1"/>
    </source>
</evidence>
<reference evidence="1 2" key="1">
    <citation type="submission" date="2018-11" db="EMBL/GenBank/DDBJ databases">
        <authorList>
            <consortium name="Pathogen Informatics"/>
        </authorList>
    </citation>
    <scope>NUCLEOTIDE SEQUENCE [LARGE SCALE GENOMIC DNA]</scope>
</reference>
<keyword evidence="2" id="KW-1185">Reference proteome</keyword>
<dbReference type="Proteomes" id="UP000281553">
    <property type="component" value="Unassembled WGS sequence"/>
</dbReference>
<protein>
    <submittedName>
        <fullName evidence="1">Uncharacterized protein</fullName>
    </submittedName>
</protein>
<gene>
    <name evidence="1" type="ORF">DILT_LOCUS6427</name>
</gene>
<dbReference type="AlphaFoldDB" id="A0A3P7NYG7"/>
<sequence>MRLLGVHKDDDVLFTGRLGTEPRKMVIRFKGGEAYHLMIDISGSSRKPSVTFIGKKKFCTHNTEACNADIRINEACDAATRNIDT</sequence>
<proteinExistence type="predicted"/>
<accession>A0A3P7NYG7</accession>
<name>A0A3P7NYG7_DIBLA</name>
<dbReference type="EMBL" id="UYRU01049489">
    <property type="protein sequence ID" value="VDN10596.1"/>
    <property type="molecule type" value="Genomic_DNA"/>
</dbReference>